<dbReference type="EnsemblProtists" id="PYU1_T012396">
    <property type="protein sequence ID" value="PYU1_T012396"/>
    <property type="gene ID" value="PYU1_G012370"/>
</dbReference>
<reference evidence="1" key="3">
    <citation type="submission" date="2015-02" db="UniProtKB">
        <authorList>
            <consortium name="EnsemblProtists"/>
        </authorList>
    </citation>
    <scope>IDENTIFICATION</scope>
    <source>
        <strain evidence="1">DAOM BR144</strain>
    </source>
</reference>
<sequence length="95" mass="10705">MQALELSVKPAEEPEVPVQVPGFSWEDNLRDDKQADAYRDYLEAHLKDTLKECNLALVSLEHKNTLLTVDDPRLPVGLRSGPHMLILIDMATHSD</sequence>
<accession>K3X597</accession>
<evidence type="ECO:0000313" key="2">
    <source>
        <dbReference type="Proteomes" id="UP000019132"/>
    </source>
</evidence>
<dbReference type="InParanoid" id="K3X597"/>
<keyword evidence="2" id="KW-1185">Reference proteome</keyword>
<reference evidence="2" key="2">
    <citation type="submission" date="2010-04" db="EMBL/GenBank/DDBJ databases">
        <authorList>
            <person name="Buell R."/>
            <person name="Hamilton J."/>
            <person name="Hostetler J."/>
        </authorList>
    </citation>
    <scope>NUCLEOTIDE SEQUENCE [LARGE SCALE GENOMIC DNA]</scope>
    <source>
        <strain evidence="2">DAOM:BR144</strain>
    </source>
</reference>
<dbReference type="AlphaFoldDB" id="K3X597"/>
<protein>
    <submittedName>
        <fullName evidence="1">Uncharacterized protein</fullName>
    </submittedName>
</protein>
<evidence type="ECO:0000313" key="1">
    <source>
        <dbReference type="EnsemblProtists" id="PYU1_T012396"/>
    </source>
</evidence>
<dbReference type="VEuPathDB" id="FungiDB:PYU1_G012370"/>
<organism evidence="1 2">
    <name type="scientific">Globisporangium ultimum (strain ATCC 200006 / CBS 805.95 / DAOM BR144)</name>
    <name type="common">Pythium ultimum</name>
    <dbReference type="NCBI Taxonomy" id="431595"/>
    <lineage>
        <taxon>Eukaryota</taxon>
        <taxon>Sar</taxon>
        <taxon>Stramenopiles</taxon>
        <taxon>Oomycota</taxon>
        <taxon>Peronosporomycetes</taxon>
        <taxon>Pythiales</taxon>
        <taxon>Pythiaceae</taxon>
        <taxon>Globisporangium</taxon>
    </lineage>
</organism>
<name>K3X597_GLOUD</name>
<dbReference type="EMBL" id="GL376608">
    <property type="status" value="NOT_ANNOTATED_CDS"/>
    <property type="molecule type" value="Genomic_DNA"/>
</dbReference>
<dbReference type="HOGENOM" id="CLU_2377435_0_0_1"/>
<reference evidence="2" key="1">
    <citation type="journal article" date="2010" name="Genome Biol.">
        <title>Genome sequence of the necrotrophic plant pathogen Pythium ultimum reveals original pathogenicity mechanisms and effector repertoire.</title>
        <authorList>
            <person name="Levesque C.A."/>
            <person name="Brouwer H."/>
            <person name="Cano L."/>
            <person name="Hamilton J.P."/>
            <person name="Holt C."/>
            <person name="Huitema E."/>
            <person name="Raffaele S."/>
            <person name="Robideau G.P."/>
            <person name="Thines M."/>
            <person name="Win J."/>
            <person name="Zerillo M.M."/>
            <person name="Beakes G.W."/>
            <person name="Boore J.L."/>
            <person name="Busam D."/>
            <person name="Dumas B."/>
            <person name="Ferriera S."/>
            <person name="Fuerstenberg S.I."/>
            <person name="Gachon C.M."/>
            <person name="Gaulin E."/>
            <person name="Govers F."/>
            <person name="Grenville-Briggs L."/>
            <person name="Horner N."/>
            <person name="Hostetler J."/>
            <person name="Jiang R.H."/>
            <person name="Johnson J."/>
            <person name="Krajaejun T."/>
            <person name="Lin H."/>
            <person name="Meijer H.J."/>
            <person name="Moore B."/>
            <person name="Morris P."/>
            <person name="Phuntmart V."/>
            <person name="Puiu D."/>
            <person name="Shetty J."/>
            <person name="Stajich J.E."/>
            <person name="Tripathy S."/>
            <person name="Wawra S."/>
            <person name="van West P."/>
            <person name="Whitty B.R."/>
            <person name="Coutinho P.M."/>
            <person name="Henrissat B."/>
            <person name="Martin F."/>
            <person name="Thomas P.D."/>
            <person name="Tyler B.M."/>
            <person name="De Vries R.P."/>
            <person name="Kamoun S."/>
            <person name="Yandell M."/>
            <person name="Tisserat N."/>
            <person name="Buell C.R."/>
        </authorList>
    </citation>
    <scope>NUCLEOTIDE SEQUENCE</scope>
    <source>
        <strain evidence="2">DAOM:BR144</strain>
    </source>
</reference>
<dbReference type="Proteomes" id="UP000019132">
    <property type="component" value="Unassembled WGS sequence"/>
</dbReference>
<proteinExistence type="predicted"/>